<feature type="domain" description="N-acetyltransferase" evidence="3">
    <location>
        <begin position="1"/>
        <end position="143"/>
    </location>
</feature>
<keyword evidence="5" id="KW-1185">Reference proteome</keyword>
<dbReference type="Proteomes" id="UP000274122">
    <property type="component" value="Chromosome"/>
</dbReference>
<evidence type="ECO:0000259" key="3">
    <source>
        <dbReference type="PROSITE" id="PS51186"/>
    </source>
</evidence>
<dbReference type="PROSITE" id="PS51186">
    <property type="entry name" value="GNAT"/>
    <property type="match status" value="1"/>
</dbReference>
<dbReference type="NCBIfam" id="NF007853">
    <property type="entry name" value="PRK10562.1"/>
    <property type="match status" value="1"/>
</dbReference>
<dbReference type="GO" id="GO:0016747">
    <property type="term" value="F:acyltransferase activity, transferring groups other than amino-acyl groups"/>
    <property type="evidence" value="ECO:0007669"/>
    <property type="project" value="InterPro"/>
</dbReference>
<dbReference type="InterPro" id="IPR016181">
    <property type="entry name" value="Acyl_CoA_acyltransferase"/>
</dbReference>
<keyword evidence="2 4" id="KW-0012">Acyltransferase</keyword>
<evidence type="ECO:0000313" key="5">
    <source>
        <dbReference type="Proteomes" id="UP000274122"/>
    </source>
</evidence>
<evidence type="ECO:0000256" key="2">
    <source>
        <dbReference type="ARBA" id="ARBA00023315"/>
    </source>
</evidence>
<reference evidence="4 5" key="1">
    <citation type="submission" date="2018-12" db="EMBL/GenBank/DDBJ databases">
        <authorList>
            <consortium name="Pathogen Informatics"/>
        </authorList>
    </citation>
    <scope>NUCLEOTIDE SEQUENCE [LARGE SCALE GENOMIC DNA]</scope>
    <source>
        <strain evidence="4 5">NCTC11466</strain>
    </source>
</reference>
<evidence type="ECO:0000256" key="1">
    <source>
        <dbReference type="ARBA" id="ARBA00022679"/>
    </source>
</evidence>
<dbReference type="PANTHER" id="PTHR43800">
    <property type="entry name" value="PEPTIDYL-LYSINE N-ACETYLTRANSFERASE YJAB"/>
    <property type="match status" value="1"/>
</dbReference>
<proteinExistence type="predicted"/>
<dbReference type="KEGG" id="clap:NCTC11466_04709"/>
<dbReference type="SUPFAM" id="SSF55729">
    <property type="entry name" value="Acyl-CoA N-acyltransferases (Nat)"/>
    <property type="match status" value="1"/>
</dbReference>
<name>A0A447V8X9_9ENTR</name>
<accession>A0A447V8X9</accession>
<evidence type="ECO:0000313" key="4">
    <source>
        <dbReference type="EMBL" id="VEC02292.1"/>
    </source>
</evidence>
<dbReference type="AlphaFoldDB" id="A0A447V8X9"/>
<dbReference type="RefSeq" id="WP_126358290.1">
    <property type="nucleotide sequence ID" value="NZ_LR134201.1"/>
</dbReference>
<keyword evidence="1 4" id="KW-0808">Transferase</keyword>
<dbReference type="InterPro" id="IPR000182">
    <property type="entry name" value="GNAT_dom"/>
</dbReference>
<dbReference type="PANTHER" id="PTHR43800:SF1">
    <property type="entry name" value="PEPTIDYL-LYSINE N-ACETYLTRANSFERASE YJAB"/>
    <property type="match status" value="1"/>
</dbReference>
<dbReference type="EMBL" id="LR134201">
    <property type="protein sequence ID" value="VEC02292.1"/>
    <property type="molecule type" value="Genomic_DNA"/>
</dbReference>
<sequence length="153" mass="17544">MIRPFNPGEIDVLMALWLESTIAGHPFIAENYWHESVNLVRNVYIPQSKTWVYLHEGQLVGFISVMEKQFIGALFVALSCAGQGIGGKLLEKAKAEYPALSLEVYQKNYRAVHFYHRHGFRIEESAWQDETQHPTWIMGWQADQTPSQQVPAL</sequence>
<dbReference type="EC" id="2.3.1.-" evidence="4"/>
<dbReference type="Pfam" id="PF13673">
    <property type="entry name" value="Acetyltransf_10"/>
    <property type="match status" value="1"/>
</dbReference>
<protein>
    <submittedName>
        <fullName evidence="4">Uncharacterized N-acetyltransferase YjaB</fullName>
        <ecNumber evidence="4">2.3.1.-</ecNumber>
    </submittedName>
</protein>
<dbReference type="CDD" id="cd04301">
    <property type="entry name" value="NAT_SF"/>
    <property type="match status" value="1"/>
</dbReference>
<dbReference type="OrthoDB" id="9789605at2"/>
<gene>
    <name evidence="4" type="primary">yjaB_2</name>
    <name evidence="4" type="ORF">NCTC11466_04709</name>
</gene>
<organism evidence="4 5">
    <name type="scientific">Cedecea lapagei</name>
    <dbReference type="NCBI Taxonomy" id="158823"/>
    <lineage>
        <taxon>Bacteria</taxon>
        <taxon>Pseudomonadati</taxon>
        <taxon>Pseudomonadota</taxon>
        <taxon>Gammaproteobacteria</taxon>
        <taxon>Enterobacterales</taxon>
        <taxon>Enterobacteriaceae</taxon>
        <taxon>Cedecea</taxon>
    </lineage>
</organism>
<dbReference type="Gene3D" id="3.40.630.30">
    <property type="match status" value="1"/>
</dbReference>